<organism evidence="1 2">
    <name type="scientific">Filimonas effusa</name>
    <dbReference type="NCBI Taxonomy" id="2508721"/>
    <lineage>
        <taxon>Bacteria</taxon>
        <taxon>Pseudomonadati</taxon>
        <taxon>Bacteroidota</taxon>
        <taxon>Chitinophagia</taxon>
        <taxon>Chitinophagales</taxon>
        <taxon>Chitinophagaceae</taxon>
        <taxon>Filimonas</taxon>
    </lineage>
</organism>
<proteinExistence type="predicted"/>
<dbReference type="AlphaFoldDB" id="A0A4Q1D9R2"/>
<protein>
    <submittedName>
        <fullName evidence="1">Uncharacterized protein</fullName>
    </submittedName>
</protein>
<comment type="caution">
    <text evidence="1">The sequence shown here is derived from an EMBL/GenBank/DDBJ whole genome shotgun (WGS) entry which is preliminary data.</text>
</comment>
<sequence length="750" mass="83130">MPVLLYSQLTPHSGSLTGNLKDALHAVSAPPLFTRKKIVDVKSLTVEGSYNYLHDTSGLALGSFKQLQGSWTYGTALTLSVAEIPFDLAFRANNGIYTNNTPSLNDLSQFNFNKEKYLESIRAQVKDKLDPATLANVANNRITAIRRKYEQELKAELNKLEAGLGRGTAGKLGLPEGVANLSATDESSLQTALFSPKLREQYKESNAALQQMLLSKDAVALQSDTMFKKHSATVEHYQALEKAYSTIVNYRHRFRDNKLVKELQESLPEGGDYQAYLQQPGNLVKTAKQNFSLTGLQRFFTNVTHLDLGQNALSGNGSAFSPANLVNTGLNAGYQTDKASFGFVHGKNNNNNSWLQNGLTSAVTNEYNSMTGFTVGTGSASPVDQTIAVNLYNVRSSNNNNGLGNQMLSNYLPSPSHSTAVVSLHTGLQLKGTHKLELDLSKSFGSFREGAYYDSSNGKSSSTGSILDGGSSNYAAKINYEGDLFETGITAYVGKVGLAYNNPGNYLLRRGESQMGLALNRQFLNRKLTAKYQFDYRLQQFDPGKAYSYTSISNKWQTAYKFRRNNKLGLTYLQTSYRSVLQNASASAGGNTRWQLDGAYQVKRWRKTIMNNTSFSWQRLKMPLLDGGSFNNSSLLLTHTSSIQLKQNLLSVSVVSNNSNNKDYYFNTSLFSTECSYAYTVRKYLRLSSGVGYYANAGWNKQLGYTQQCSVTLSEKWDIDLQGGYKKAIQQQRAELANQLYLNSNIRYHF</sequence>
<keyword evidence="2" id="KW-1185">Reference proteome</keyword>
<name>A0A4Q1D9R2_9BACT</name>
<dbReference type="Proteomes" id="UP000290545">
    <property type="component" value="Unassembled WGS sequence"/>
</dbReference>
<dbReference type="RefSeq" id="WP_129001015.1">
    <property type="nucleotide sequence ID" value="NZ_SDHZ01000001.1"/>
</dbReference>
<reference evidence="1 2" key="1">
    <citation type="submission" date="2019-01" db="EMBL/GenBank/DDBJ databases">
        <title>Filimonas sp. strain TTM-71.</title>
        <authorList>
            <person name="Chen W.-M."/>
        </authorList>
    </citation>
    <scope>NUCLEOTIDE SEQUENCE [LARGE SCALE GENOMIC DNA]</scope>
    <source>
        <strain evidence="1 2">TTM-71</strain>
    </source>
</reference>
<evidence type="ECO:0000313" key="1">
    <source>
        <dbReference type="EMBL" id="RXK85263.1"/>
    </source>
</evidence>
<accession>A0A4Q1D9R2</accession>
<dbReference type="OrthoDB" id="607843at2"/>
<dbReference type="EMBL" id="SDHZ01000001">
    <property type="protein sequence ID" value="RXK85263.1"/>
    <property type="molecule type" value="Genomic_DNA"/>
</dbReference>
<gene>
    <name evidence="1" type="ORF">ESB13_00080</name>
</gene>
<evidence type="ECO:0000313" key="2">
    <source>
        <dbReference type="Proteomes" id="UP000290545"/>
    </source>
</evidence>